<accession>A0A2Z4G7B4</accession>
<evidence type="ECO:0008006" key="3">
    <source>
        <dbReference type="Google" id="ProtNLM"/>
    </source>
</evidence>
<sequence>MKVKNIHKRILKASKQQVEKSMLSLSKVRDEIWPLEKWPAMKFKEGIKIGAKGGHGPIRYTVEKYDPTQIIEFRFSRPRGFDGIHKFEISELSQQEIEITHTIAMETSGKATLTWIFVIRPLHNALMEDAFNKLENGLSNTNKKTKWNIWVKMLRGLLP</sequence>
<dbReference type="EMBL" id="CP029480">
    <property type="protein sequence ID" value="AWV97061.1"/>
    <property type="molecule type" value="Genomic_DNA"/>
</dbReference>
<proteinExistence type="predicted"/>
<dbReference type="KEGG" id="als:DJ013_02260"/>
<dbReference type="AlphaFoldDB" id="A0A2Z4G7B4"/>
<evidence type="ECO:0000313" key="2">
    <source>
        <dbReference type="Proteomes" id="UP000249873"/>
    </source>
</evidence>
<dbReference type="Proteomes" id="UP000249873">
    <property type="component" value="Chromosome"/>
</dbReference>
<evidence type="ECO:0000313" key="1">
    <source>
        <dbReference type="EMBL" id="AWV97061.1"/>
    </source>
</evidence>
<reference evidence="1 2" key="1">
    <citation type="submission" date="2018-05" db="EMBL/GenBank/DDBJ databases">
        <title>Complete genome sequence of Arcticibacterium luteifluviistationis SM1504T, a cytophagaceae bacterium isolated from Arctic surface seawater.</title>
        <authorList>
            <person name="Li Y."/>
            <person name="Qin Q.-L."/>
        </authorList>
    </citation>
    <scope>NUCLEOTIDE SEQUENCE [LARGE SCALE GENOMIC DNA]</scope>
    <source>
        <strain evidence="1 2">SM1504</strain>
    </source>
</reference>
<organism evidence="1 2">
    <name type="scientific">Arcticibacterium luteifluviistationis</name>
    <dbReference type="NCBI Taxonomy" id="1784714"/>
    <lineage>
        <taxon>Bacteria</taxon>
        <taxon>Pseudomonadati</taxon>
        <taxon>Bacteroidota</taxon>
        <taxon>Cytophagia</taxon>
        <taxon>Cytophagales</taxon>
        <taxon>Leadbetterellaceae</taxon>
        <taxon>Arcticibacterium</taxon>
    </lineage>
</organism>
<keyword evidence="2" id="KW-1185">Reference proteome</keyword>
<name>A0A2Z4G7B4_9BACT</name>
<protein>
    <recommendedName>
        <fullName evidence="3">SRPBCC family protein</fullName>
    </recommendedName>
</protein>
<dbReference type="RefSeq" id="WP_111370163.1">
    <property type="nucleotide sequence ID" value="NZ_CP029480.1"/>
</dbReference>
<dbReference type="OrthoDB" id="7067492at2"/>
<gene>
    <name evidence="1" type="ORF">DJ013_02260</name>
</gene>